<comment type="caution">
    <text evidence="1">The sequence shown here is derived from an EMBL/GenBank/DDBJ whole genome shotgun (WGS) entry which is preliminary data.</text>
</comment>
<sequence length="123" mass="14128">MSLRFMPHIIYSLALTSFSMHLLYERRATEEDRTHYSGKISILETLVHNLEQGQTMDSREVERLRKLAGVSTSHVPEISRNQSKIGWKEVLLGKTPSEQTLNGSTLRDQGDWEKLEAEVRSSK</sequence>
<gene>
    <name evidence="1" type="ORF">BDM02DRAFT_3189753</name>
</gene>
<accession>A0ACB6Z782</accession>
<name>A0ACB6Z782_THEGA</name>
<reference evidence="1" key="1">
    <citation type="submission" date="2019-10" db="EMBL/GenBank/DDBJ databases">
        <authorList>
            <consortium name="DOE Joint Genome Institute"/>
            <person name="Kuo A."/>
            <person name="Miyauchi S."/>
            <person name="Kiss E."/>
            <person name="Drula E."/>
            <person name="Kohler A."/>
            <person name="Sanchez-Garcia M."/>
            <person name="Andreopoulos B."/>
            <person name="Barry K.W."/>
            <person name="Bonito G."/>
            <person name="Buee M."/>
            <person name="Carver A."/>
            <person name="Chen C."/>
            <person name="Cichocki N."/>
            <person name="Clum A."/>
            <person name="Culley D."/>
            <person name="Crous P.W."/>
            <person name="Fauchery L."/>
            <person name="Girlanda M."/>
            <person name="Hayes R."/>
            <person name="Keri Z."/>
            <person name="Labutti K."/>
            <person name="Lipzen A."/>
            <person name="Lombard V."/>
            <person name="Magnuson J."/>
            <person name="Maillard F."/>
            <person name="Morin E."/>
            <person name="Murat C."/>
            <person name="Nolan M."/>
            <person name="Ohm R."/>
            <person name="Pangilinan J."/>
            <person name="Pereira M."/>
            <person name="Perotto S."/>
            <person name="Peter M."/>
            <person name="Riley R."/>
            <person name="Sitrit Y."/>
            <person name="Stielow B."/>
            <person name="Szollosi G."/>
            <person name="Zifcakova L."/>
            <person name="Stursova M."/>
            <person name="Spatafora J.W."/>
            <person name="Tedersoo L."/>
            <person name="Vaario L.-M."/>
            <person name="Yamada A."/>
            <person name="Yan M."/>
            <person name="Wang P."/>
            <person name="Xu J."/>
            <person name="Bruns T."/>
            <person name="Baldrian P."/>
            <person name="Vilgalys R."/>
            <person name="Henrissat B."/>
            <person name="Grigoriev I.V."/>
            <person name="Hibbett D."/>
            <person name="Nagy L.G."/>
            <person name="Martin F.M."/>
        </authorList>
    </citation>
    <scope>NUCLEOTIDE SEQUENCE</scope>
    <source>
        <strain evidence="1">P2</strain>
    </source>
</reference>
<dbReference type="Proteomes" id="UP000886501">
    <property type="component" value="Unassembled WGS sequence"/>
</dbReference>
<keyword evidence="2" id="KW-1185">Reference proteome</keyword>
<protein>
    <submittedName>
        <fullName evidence="1">Uncharacterized protein</fullName>
    </submittedName>
</protein>
<proteinExistence type="predicted"/>
<reference evidence="1" key="2">
    <citation type="journal article" date="2020" name="Nat. Commun.">
        <title>Large-scale genome sequencing of mycorrhizal fungi provides insights into the early evolution of symbiotic traits.</title>
        <authorList>
            <person name="Miyauchi S."/>
            <person name="Kiss E."/>
            <person name="Kuo A."/>
            <person name="Drula E."/>
            <person name="Kohler A."/>
            <person name="Sanchez-Garcia M."/>
            <person name="Morin E."/>
            <person name="Andreopoulos B."/>
            <person name="Barry K.W."/>
            <person name="Bonito G."/>
            <person name="Buee M."/>
            <person name="Carver A."/>
            <person name="Chen C."/>
            <person name="Cichocki N."/>
            <person name="Clum A."/>
            <person name="Culley D."/>
            <person name="Crous P.W."/>
            <person name="Fauchery L."/>
            <person name="Girlanda M."/>
            <person name="Hayes R.D."/>
            <person name="Keri Z."/>
            <person name="LaButti K."/>
            <person name="Lipzen A."/>
            <person name="Lombard V."/>
            <person name="Magnuson J."/>
            <person name="Maillard F."/>
            <person name="Murat C."/>
            <person name="Nolan M."/>
            <person name="Ohm R.A."/>
            <person name="Pangilinan J."/>
            <person name="Pereira M.F."/>
            <person name="Perotto S."/>
            <person name="Peter M."/>
            <person name="Pfister S."/>
            <person name="Riley R."/>
            <person name="Sitrit Y."/>
            <person name="Stielow J.B."/>
            <person name="Szollosi G."/>
            <person name="Zifcakova L."/>
            <person name="Stursova M."/>
            <person name="Spatafora J.W."/>
            <person name="Tedersoo L."/>
            <person name="Vaario L.M."/>
            <person name="Yamada A."/>
            <person name="Yan M."/>
            <person name="Wang P."/>
            <person name="Xu J."/>
            <person name="Bruns T."/>
            <person name="Baldrian P."/>
            <person name="Vilgalys R."/>
            <person name="Dunand C."/>
            <person name="Henrissat B."/>
            <person name="Grigoriev I.V."/>
            <person name="Hibbett D."/>
            <person name="Nagy L.G."/>
            <person name="Martin F.M."/>
        </authorList>
    </citation>
    <scope>NUCLEOTIDE SEQUENCE</scope>
    <source>
        <strain evidence="1">P2</strain>
    </source>
</reference>
<organism evidence="1 2">
    <name type="scientific">Thelephora ganbajun</name>
    <name type="common">Ganba fungus</name>
    <dbReference type="NCBI Taxonomy" id="370292"/>
    <lineage>
        <taxon>Eukaryota</taxon>
        <taxon>Fungi</taxon>
        <taxon>Dikarya</taxon>
        <taxon>Basidiomycota</taxon>
        <taxon>Agaricomycotina</taxon>
        <taxon>Agaricomycetes</taxon>
        <taxon>Thelephorales</taxon>
        <taxon>Thelephoraceae</taxon>
        <taxon>Thelephora</taxon>
    </lineage>
</organism>
<dbReference type="EMBL" id="MU118092">
    <property type="protein sequence ID" value="KAF9645392.1"/>
    <property type="molecule type" value="Genomic_DNA"/>
</dbReference>
<evidence type="ECO:0000313" key="2">
    <source>
        <dbReference type="Proteomes" id="UP000886501"/>
    </source>
</evidence>
<evidence type="ECO:0000313" key="1">
    <source>
        <dbReference type="EMBL" id="KAF9645392.1"/>
    </source>
</evidence>